<dbReference type="Proteomes" id="UP000838412">
    <property type="component" value="Chromosome 19"/>
</dbReference>
<dbReference type="InterPro" id="IPR050991">
    <property type="entry name" value="ECM_Regulatory_Proteins"/>
</dbReference>
<dbReference type="PANTHER" id="PTHR46708">
    <property type="entry name" value="TENASCIN"/>
    <property type="match status" value="1"/>
</dbReference>
<name>A0A8J9ZDC9_BRALA</name>
<dbReference type="GO" id="GO:0007165">
    <property type="term" value="P:signal transduction"/>
    <property type="evidence" value="ECO:0007669"/>
    <property type="project" value="InterPro"/>
</dbReference>
<evidence type="ECO:0000256" key="2">
    <source>
        <dbReference type="SAM" id="MobiDB-lite"/>
    </source>
</evidence>
<dbReference type="InterPro" id="IPR000157">
    <property type="entry name" value="TIR_dom"/>
</dbReference>
<dbReference type="AlphaFoldDB" id="A0A8J9ZDC9"/>
<dbReference type="SUPFAM" id="SSF49265">
    <property type="entry name" value="Fibronectin type III"/>
    <property type="match status" value="4"/>
</dbReference>
<dbReference type="SMART" id="SM00060">
    <property type="entry name" value="FN3"/>
    <property type="match status" value="6"/>
</dbReference>
<dbReference type="Pfam" id="PF00041">
    <property type="entry name" value="fn3"/>
    <property type="match status" value="3"/>
</dbReference>
<evidence type="ECO:0000256" key="1">
    <source>
        <dbReference type="ARBA" id="ARBA00022737"/>
    </source>
</evidence>
<dbReference type="InterPro" id="IPR003961">
    <property type="entry name" value="FN3_dom"/>
</dbReference>
<dbReference type="Pfam" id="PF13676">
    <property type="entry name" value="TIR_2"/>
    <property type="match status" value="1"/>
</dbReference>
<gene>
    <name evidence="5" type="primary">PTPRB</name>
    <name evidence="5" type="ORF">BLAG_LOCUS11766</name>
</gene>
<feature type="domain" description="Fibronectin type-III" evidence="4">
    <location>
        <begin position="369"/>
        <end position="487"/>
    </location>
</feature>
<dbReference type="PANTHER" id="PTHR46708:SF2">
    <property type="entry name" value="FIBRONECTIN TYPE-III DOMAIN-CONTAINING PROTEIN"/>
    <property type="match status" value="1"/>
</dbReference>
<feature type="region of interest" description="Disordered" evidence="2">
    <location>
        <begin position="731"/>
        <end position="812"/>
    </location>
</feature>
<evidence type="ECO:0000313" key="6">
    <source>
        <dbReference type="Proteomes" id="UP000838412"/>
    </source>
</evidence>
<organism evidence="5 6">
    <name type="scientific">Branchiostoma lanceolatum</name>
    <name type="common">Common lancelet</name>
    <name type="synonym">Amphioxus lanceolatum</name>
    <dbReference type="NCBI Taxonomy" id="7740"/>
    <lineage>
        <taxon>Eukaryota</taxon>
        <taxon>Metazoa</taxon>
        <taxon>Chordata</taxon>
        <taxon>Cephalochordata</taxon>
        <taxon>Leptocardii</taxon>
        <taxon>Amphioxiformes</taxon>
        <taxon>Branchiostomatidae</taxon>
        <taxon>Branchiostoma</taxon>
    </lineage>
</organism>
<dbReference type="SUPFAM" id="SSF52200">
    <property type="entry name" value="Toll/Interleukin receptor TIR domain"/>
    <property type="match status" value="1"/>
</dbReference>
<keyword evidence="6" id="KW-1185">Reference proteome</keyword>
<dbReference type="InterPro" id="IPR036116">
    <property type="entry name" value="FN3_sf"/>
</dbReference>
<dbReference type="Gene3D" id="3.40.50.10140">
    <property type="entry name" value="Toll/interleukin-1 receptor homology (TIR) domain"/>
    <property type="match status" value="1"/>
</dbReference>
<feature type="domain" description="TIR" evidence="3">
    <location>
        <begin position="584"/>
        <end position="731"/>
    </location>
</feature>
<accession>A0A8J9ZDC9</accession>
<evidence type="ECO:0000259" key="3">
    <source>
        <dbReference type="PROSITE" id="PS50104"/>
    </source>
</evidence>
<dbReference type="InterPro" id="IPR035897">
    <property type="entry name" value="Toll_tir_struct_dom_sf"/>
</dbReference>
<feature type="domain" description="Fibronectin type-III" evidence="4">
    <location>
        <begin position="191"/>
        <end position="281"/>
    </location>
</feature>
<feature type="domain" description="Fibronectin type-III" evidence="4">
    <location>
        <begin position="5"/>
        <end position="97"/>
    </location>
</feature>
<feature type="domain" description="Fibronectin type-III" evidence="4">
    <location>
        <begin position="488"/>
        <end position="582"/>
    </location>
</feature>
<feature type="compositionally biased region" description="Basic and acidic residues" evidence="2">
    <location>
        <begin position="778"/>
        <end position="802"/>
    </location>
</feature>
<dbReference type="OrthoDB" id="10253954at2759"/>
<dbReference type="PROSITE" id="PS50104">
    <property type="entry name" value="TIR"/>
    <property type="match status" value="1"/>
</dbReference>
<sequence>MEKDRPKSVIKPGVVVNVSSLVVSWEPGDESATKYDVSVCGHDIPTKSIMADSGDFIQCELENLLPNTEYKIQIVAVRDKTSGDPVFVNAKTKICPFKHFKFPSSTESTIDIECPEPQGPKDVYYVSLHECRDRESRGDLVKEERMKAEGRLFHSFTGLVPGRRYRATAKCGSGGVWSEEKTVDISTKVARPTNFKILYETQTSAKVQWDHPAGDRDWYILRTVPEGETVTCQTISVNGHETSYTIEDLEPGTEYNVYLQTTSKGDKTEPVTVIYTTFPAKVENVRLSSDEPGTLSVDWDEAPGRKDYYALSIDRGWIHERIQPRVEQSPVGPRWIRKDLVPLARYVVTVTTCSGDKRSEECRDVQVIKPHPPQIKVKDEDITSNSVHLSWSKGEGSREKPWNDCVDISKARVRNYIVSISPKHATPSTVIKTPKEIKDCPGHTFTNLQSGTEYTLSVRVQYSNKVSFNSEEVMTVEAECTSWTPPEKPGPLQIEDISPTTFKVSWSPSNGRVDHYLIEMTSEGMTSELKEGIPKRWETTKGTTCTFKNVNTFVAYVITLRAVSGPRKSEAVFGEKRPVYEDQQGPLVFLSHAGEDKEAFVEPLLVALFEEGLSESDIFFDKFSISTGDTIRKEIVSAISNKTLKLFVIVVSKHFFGERKYWPRLEYELSLQEHIPLYPIWLDDNDDSFKSFSSFVGENSSLLKGKRAFCVGYSDNAEEVKKAAREIASKVSPWLKPRKTTTAGPEPSGDTAAKGTSAQLPCAVPVPHPTEGTSTVHDAPEQGDSRSSFDGDVPQDERHGEETTAQAQGDDDVNKLAMQIQDMEQSGWEVVTLMINKKTGEERTAASSACLSFLESNPDISTRFKQFVKSSNETEPLCSDNSHAG</sequence>
<keyword evidence="1" id="KW-0677">Repeat</keyword>
<evidence type="ECO:0000259" key="4">
    <source>
        <dbReference type="PROSITE" id="PS50853"/>
    </source>
</evidence>
<dbReference type="EMBL" id="OV696704">
    <property type="protein sequence ID" value="CAH1251340.1"/>
    <property type="molecule type" value="Genomic_DNA"/>
</dbReference>
<dbReference type="Gene3D" id="2.60.40.10">
    <property type="entry name" value="Immunoglobulins"/>
    <property type="match status" value="4"/>
</dbReference>
<dbReference type="PROSITE" id="PS50853">
    <property type="entry name" value="FN3"/>
    <property type="match status" value="4"/>
</dbReference>
<dbReference type="InterPro" id="IPR013783">
    <property type="entry name" value="Ig-like_fold"/>
</dbReference>
<reference evidence="5" key="1">
    <citation type="submission" date="2022-01" db="EMBL/GenBank/DDBJ databases">
        <authorList>
            <person name="Braso-Vives M."/>
        </authorList>
    </citation>
    <scope>NUCLEOTIDE SEQUENCE</scope>
</reference>
<proteinExistence type="predicted"/>
<dbReference type="CDD" id="cd00063">
    <property type="entry name" value="FN3"/>
    <property type="match status" value="4"/>
</dbReference>
<evidence type="ECO:0000313" key="5">
    <source>
        <dbReference type="EMBL" id="CAH1251340.1"/>
    </source>
</evidence>
<protein>
    <submittedName>
        <fullName evidence="5">PTPRB protein</fullName>
    </submittedName>
</protein>